<sequence length="773" mass="87935">MGGVLTVPSKPRQKGFCALCREIDATLRSRTSRPDSQQDPAASEDVYLGKKSELLARSSLCQSCRAFVACAEEDHGGFSETQASMCAEDYDFSAHFMDHNPVLCIAFGSLPSQSADAGQRRQLIRQLGVLSLFSTDQDIPEDSNIWLSGRPRIFDPEQCDPAVIREWLDHCNCFHGNKCLYPEAWRCQTDVTHNFIDVELECIVTPATEVPYVALSYVWGVVDTLQCLESNIDILKEPGNLSVASSQVVPQTIRDAMRMCALVGYRYLWVDRVCIIQDNYVIKQQHLQGMGWIYAKAEFTIVAAEGSDANHGFSGLGQGVEERQKHLIPFPSKPLIRGTTWSLGDSLASNTVWSSRAWTFQEHVFSRRLLYVDKFVNWVCASARWTEAVSIPPNMPHSMTRTKDDRHSDDGKIFVLDWPSLRHYASMVEQYNVRNLTYDYDIANAFGGLLLQMCMGFSAGFYGGIPEFYFTICLLWQPKRGLRPRFNSHETRFLPTWSWFGWSGALELQMWNCNTDMELPASPYEVEISPVTEWFKASNRDKESHIDYTHFNVRKFFIEGGAPTPAGWEKHDGDPESGHYSYYTYHGQNLNHIGSVRKFRYPIPPFQRYRNVTPFDISARYLYATVQKAFFVFGSLEESTSQQGSDRKAGSYDVFDLPLFMTSSEWAGSIRINMHETEALPTGQRCEVIRIAKGSMPLNHGDAAKLSSNGQQSAHPFKDILAREELQGQDTFDFYFVLWIRWEGDTACRRALGVIWEPMWERAVPEDIDIKLG</sequence>
<dbReference type="EMBL" id="JANPWZ010000379">
    <property type="protein sequence ID" value="KAJ3577381.1"/>
    <property type="molecule type" value="Genomic_DNA"/>
</dbReference>
<feature type="domain" description="Heterokaryon incompatibility" evidence="1">
    <location>
        <begin position="212"/>
        <end position="362"/>
    </location>
</feature>
<protein>
    <recommendedName>
        <fullName evidence="1">Heterokaryon incompatibility domain-containing protein</fullName>
    </recommendedName>
</protein>
<gene>
    <name evidence="2" type="ORF">NPX13_g3184</name>
</gene>
<name>A0A9W8NHS2_9PEZI</name>
<evidence type="ECO:0000259" key="1">
    <source>
        <dbReference type="Pfam" id="PF06985"/>
    </source>
</evidence>
<dbReference type="PANTHER" id="PTHR33112">
    <property type="entry name" value="DOMAIN PROTEIN, PUTATIVE-RELATED"/>
    <property type="match status" value="1"/>
</dbReference>
<dbReference type="AlphaFoldDB" id="A0A9W8NHS2"/>
<reference evidence="2" key="1">
    <citation type="submission" date="2022-07" db="EMBL/GenBank/DDBJ databases">
        <title>Genome Sequence of Xylaria arbuscula.</title>
        <authorList>
            <person name="Buettner E."/>
        </authorList>
    </citation>
    <scope>NUCLEOTIDE SEQUENCE</scope>
    <source>
        <strain evidence="2">VT107</strain>
    </source>
</reference>
<evidence type="ECO:0000313" key="3">
    <source>
        <dbReference type="Proteomes" id="UP001148614"/>
    </source>
</evidence>
<evidence type="ECO:0000313" key="2">
    <source>
        <dbReference type="EMBL" id="KAJ3577381.1"/>
    </source>
</evidence>
<dbReference type="VEuPathDB" id="FungiDB:F4678DRAFT_419205"/>
<organism evidence="2 3">
    <name type="scientific">Xylaria arbuscula</name>
    <dbReference type="NCBI Taxonomy" id="114810"/>
    <lineage>
        <taxon>Eukaryota</taxon>
        <taxon>Fungi</taxon>
        <taxon>Dikarya</taxon>
        <taxon>Ascomycota</taxon>
        <taxon>Pezizomycotina</taxon>
        <taxon>Sordariomycetes</taxon>
        <taxon>Xylariomycetidae</taxon>
        <taxon>Xylariales</taxon>
        <taxon>Xylariaceae</taxon>
        <taxon>Xylaria</taxon>
    </lineage>
</organism>
<proteinExistence type="predicted"/>
<dbReference type="InterPro" id="IPR010730">
    <property type="entry name" value="HET"/>
</dbReference>
<dbReference type="PANTHER" id="PTHR33112:SF1">
    <property type="entry name" value="HETEROKARYON INCOMPATIBILITY DOMAIN-CONTAINING PROTEIN"/>
    <property type="match status" value="1"/>
</dbReference>
<comment type="caution">
    <text evidence="2">The sequence shown here is derived from an EMBL/GenBank/DDBJ whole genome shotgun (WGS) entry which is preliminary data.</text>
</comment>
<accession>A0A9W8NHS2</accession>
<dbReference type="Proteomes" id="UP001148614">
    <property type="component" value="Unassembled WGS sequence"/>
</dbReference>
<keyword evidence="3" id="KW-1185">Reference proteome</keyword>
<dbReference type="Pfam" id="PF06985">
    <property type="entry name" value="HET"/>
    <property type="match status" value="1"/>
</dbReference>